<dbReference type="RefSeq" id="WP_037468516.1">
    <property type="nucleotide sequence ID" value="NZ_BCZD01000013.1"/>
</dbReference>
<organism evidence="1 2">
    <name type="scientific">Sphingobium herbicidovorans (strain ATCC 700291 / DSM 11019 / CCUG 56400 / KCTC 2939 / LMG 18315 / NBRC 16415 / MH)</name>
    <name type="common">Sphingomonas herbicidovorans</name>
    <dbReference type="NCBI Taxonomy" id="1219045"/>
    <lineage>
        <taxon>Bacteria</taxon>
        <taxon>Pseudomonadati</taxon>
        <taxon>Pseudomonadota</taxon>
        <taxon>Alphaproteobacteria</taxon>
        <taxon>Sphingomonadales</taxon>
        <taxon>Sphingomonadaceae</taxon>
        <taxon>Sphingobium</taxon>
    </lineage>
</organism>
<dbReference type="Proteomes" id="UP000024284">
    <property type="component" value="Unassembled WGS sequence"/>
</dbReference>
<name>A0A086P5H7_SPHHM</name>
<proteinExistence type="predicted"/>
<reference evidence="1" key="1">
    <citation type="submission" date="2014-08" db="EMBL/GenBank/DDBJ databases">
        <title>Draft genome sequences of Sphingobium herbicidovorans.</title>
        <authorList>
            <person name="Gan H.M."/>
            <person name="Gan H.Y."/>
            <person name="Savka M.A."/>
        </authorList>
    </citation>
    <scope>NUCLEOTIDE SEQUENCE [LARGE SCALE GENOMIC DNA]</scope>
    <source>
        <strain evidence="1">NBRC 16415</strain>
    </source>
</reference>
<evidence type="ECO:0000313" key="2">
    <source>
        <dbReference type="Proteomes" id="UP000024284"/>
    </source>
</evidence>
<sequence length="135" mass="14855">MSARAGLVRHQLFIERGLSDRLSLLARKPGVTKSTILAEALEAWLTRQGVNELQERFGPRLDGLARVLARIERNGQIEIEILALLVRYLLASVPPVAEGDDVARAQGRERFEWFTAKVVEAFREGRGSFGSGGGA</sequence>
<comment type="caution">
    <text evidence="1">The sequence shown here is derived from an EMBL/GenBank/DDBJ whole genome shotgun (WGS) entry which is preliminary data.</text>
</comment>
<protein>
    <submittedName>
        <fullName evidence="1">Helix-turn-helix protein, CopG</fullName>
    </submittedName>
</protein>
<dbReference type="STRING" id="76947.GCA_002080435_00209"/>
<accession>A0A086P5H7</accession>
<dbReference type="PATRIC" id="fig|1219045.3.peg.3534"/>
<gene>
    <name evidence="1" type="ORF">BV98_003479</name>
</gene>
<evidence type="ECO:0000313" key="1">
    <source>
        <dbReference type="EMBL" id="KFG88645.1"/>
    </source>
</evidence>
<dbReference type="AlphaFoldDB" id="A0A086P5H7"/>
<dbReference type="EMBL" id="JFZA02000056">
    <property type="protein sequence ID" value="KFG88645.1"/>
    <property type="molecule type" value="Genomic_DNA"/>
</dbReference>
<keyword evidence="2" id="KW-1185">Reference proteome</keyword>
<dbReference type="eggNOG" id="COG4962">
    <property type="taxonomic scope" value="Bacteria"/>
</dbReference>
<dbReference type="OrthoDB" id="9803941at2"/>